<evidence type="ECO:0000259" key="6">
    <source>
        <dbReference type="Pfam" id="PF04932"/>
    </source>
</evidence>
<protein>
    <recommendedName>
        <fullName evidence="6">O-antigen ligase-related domain-containing protein</fullName>
    </recommendedName>
</protein>
<comment type="subcellular location">
    <subcellularLocation>
        <location evidence="1">Membrane</location>
        <topology evidence="1">Multi-pass membrane protein</topology>
    </subcellularLocation>
</comment>
<evidence type="ECO:0000256" key="3">
    <source>
        <dbReference type="ARBA" id="ARBA00022989"/>
    </source>
</evidence>
<feature type="transmembrane region" description="Helical" evidence="5">
    <location>
        <begin position="29"/>
        <end position="49"/>
    </location>
</feature>
<dbReference type="InterPro" id="IPR007016">
    <property type="entry name" value="O-antigen_ligase-rel_domated"/>
</dbReference>
<keyword evidence="4 5" id="KW-0472">Membrane</keyword>
<accession>A0A645C449</accession>
<feature type="transmembrane region" description="Helical" evidence="5">
    <location>
        <begin position="106"/>
        <end position="125"/>
    </location>
</feature>
<dbReference type="PANTHER" id="PTHR37422">
    <property type="entry name" value="TEICHURONIC ACID BIOSYNTHESIS PROTEIN TUAE"/>
    <property type="match status" value="1"/>
</dbReference>
<evidence type="ECO:0000256" key="5">
    <source>
        <dbReference type="SAM" id="Phobius"/>
    </source>
</evidence>
<dbReference type="InterPro" id="IPR051533">
    <property type="entry name" value="WaaL-like"/>
</dbReference>
<feature type="domain" description="O-antigen ligase-related" evidence="6">
    <location>
        <begin position="69"/>
        <end position="212"/>
    </location>
</feature>
<feature type="transmembrane region" description="Helical" evidence="5">
    <location>
        <begin position="58"/>
        <end position="76"/>
    </location>
</feature>
<reference evidence="7" key="1">
    <citation type="submission" date="2019-08" db="EMBL/GenBank/DDBJ databases">
        <authorList>
            <person name="Kucharzyk K."/>
            <person name="Murdoch R.W."/>
            <person name="Higgins S."/>
            <person name="Loffler F."/>
        </authorList>
    </citation>
    <scope>NUCLEOTIDE SEQUENCE</scope>
</reference>
<sequence>MKGLFFIGFSFVVLTTLKTGWFDWGVWGSMNDLTTAVLMAAGGMAGLFLGDIRKGRDLFWACLLLPFFAFAFYFSLKISSSDAALVLLVGLLFFLAVLVPDWRAFTVAWVFFLVIVLAGIVLMVYSEPLNFKALLSTRKLESFLSFRPQGWLASLSLIRENPWTGIGSGLYRQFYEALLPLLPGKSVVLVHSHCLYLVHFVAHGTAAGIAFISLLVLNLRLVLTSLRKKDTVPFALMVAGIWFFALTYGLVELTPASRELVPLVWGSSGLLAGFVSRDEVLVSPVETSGN</sequence>
<gene>
    <name evidence="7" type="ORF">SDC9_119385</name>
</gene>
<dbReference type="PANTHER" id="PTHR37422:SF13">
    <property type="entry name" value="LIPOPOLYSACCHARIDE BIOSYNTHESIS PROTEIN PA4999-RELATED"/>
    <property type="match status" value="1"/>
</dbReference>
<dbReference type="EMBL" id="VSSQ01024728">
    <property type="protein sequence ID" value="MPM72409.1"/>
    <property type="molecule type" value="Genomic_DNA"/>
</dbReference>
<evidence type="ECO:0000313" key="7">
    <source>
        <dbReference type="EMBL" id="MPM72409.1"/>
    </source>
</evidence>
<dbReference type="GO" id="GO:0016020">
    <property type="term" value="C:membrane"/>
    <property type="evidence" value="ECO:0007669"/>
    <property type="project" value="UniProtKB-SubCell"/>
</dbReference>
<evidence type="ECO:0000256" key="4">
    <source>
        <dbReference type="ARBA" id="ARBA00023136"/>
    </source>
</evidence>
<keyword evidence="3 5" id="KW-1133">Transmembrane helix</keyword>
<name>A0A645C449_9ZZZZ</name>
<dbReference type="AlphaFoldDB" id="A0A645C449"/>
<evidence type="ECO:0000256" key="2">
    <source>
        <dbReference type="ARBA" id="ARBA00022692"/>
    </source>
</evidence>
<feature type="transmembrane region" description="Helical" evidence="5">
    <location>
        <begin position="231"/>
        <end position="251"/>
    </location>
</feature>
<evidence type="ECO:0000256" key="1">
    <source>
        <dbReference type="ARBA" id="ARBA00004141"/>
    </source>
</evidence>
<feature type="transmembrane region" description="Helical" evidence="5">
    <location>
        <begin position="196"/>
        <end position="219"/>
    </location>
</feature>
<organism evidence="7">
    <name type="scientific">bioreactor metagenome</name>
    <dbReference type="NCBI Taxonomy" id="1076179"/>
    <lineage>
        <taxon>unclassified sequences</taxon>
        <taxon>metagenomes</taxon>
        <taxon>ecological metagenomes</taxon>
    </lineage>
</organism>
<proteinExistence type="predicted"/>
<dbReference type="Pfam" id="PF04932">
    <property type="entry name" value="Wzy_C"/>
    <property type="match status" value="1"/>
</dbReference>
<comment type="caution">
    <text evidence="7">The sequence shown here is derived from an EMBL/GenBank/DDBJ whole genome shotgun (WGS) entry which is preliminary data.</text>
</comment>
<keyword evidence="2 5" id="KW-0812">Transmembrane</keyword>
<feature type="transmembrane region" description="Helical" evidence="5">
    <location>
        <begin position="82"/>
        <end position="99"/>
    </location>
</feature>